<evidence type="ECO:0000256" key="11">
    <source>
        <dbReference type="ARBA" id="ARBA00025580"/>
    </source>
</evidence>
<proteinExistence type="inferred from homology"/>
<dbReference type="CDD" id="cd01121">
    <property type="entry name" value="RadA_SMS_N"/>
    <property type="match status" value="1"/>
</dbReference>
<evidence type="ECO:0000256" key="8">
    <source>
        <dbReference type="ARBA" id="ARBA00023016"/>
    </source>
</evidence>
<evidence type="ECO:0000256" key="3">
    <source>
        <dbReference type="ARBA" id="ARBA00022763"/>
    </source>
</evidence>
<protein>
    <recommendedName>
        <fullName evidence="12 13">DNA repair protein RadA</fullName>
    </recommendedName>
</protein>
<keyword evidence="17" id="KW-1185">Reference proteome</keyword>
<comment type="domain">
    <text evidence="12">The middle region has homology to RecA with ATPase motifs including the RadA KNRFG motif, while the C-terminus is homologous to Lon protease.</text>
</comment>
<dbReference type="Pfam" id="PF18073">
    <property type="entry name" value="Zn_ribbon_LapB"/>
    <property type="match status" value="1"/>
</dbReference>
<dbReference type="Gene3D" id="3.40.50.300">
    <property type="entry name" value="P-loop containing nucleotide triphosphate hydrolases"/>
    <property type="match status" value="1"/>
</dbReference>
<dbReference type="InterPro" id="IPR008269">
    <property type="entry name" value="Lon_proteolytic"/>
</dbReference>
<dbReference type="HAMAP" id="MF_01498">
    <property type="entry name" value="RadA_bact"/>
    <property type="match status" value="1"/>
</dbReference>
<dbReference type="InterPro" id="IPR020568">
    <property type="entry name" value="Ribosomal_Su5_D2-typ_SF"/>
</dbReference>
<dbReference type="RefSeq" id="WP_199028159.1">
    <property type="nucleotide sequence ID" value="NZ_CATZLL010000004.1"/>
</dbReference>
<keyword evidence="10 12" id="KW-0234">DNA repair</keyword>
<dbReference type="InterPro" id="IPR004504">
    <property type="entry name" value="DNA_repair_RadA"/>
</dbReference>
<feature type="binding site" evidence="12">
    <location>
        <begin position="96"/>
        <end position="103"/>
    </location>
    <ligand>
        <name>ATP</name>
        <dbReference type="ChEBI" id="CHEBI:30616"/>
    </ligand>
</feature>
<dbReference type="SUPFAM" id="SSF54211">
    <property type="entry name" value="Ribosomal protein S5 domain 2-like"/>
    <property type="match status" value="1"/>
</dbReference>
<name>A0ABN9JHN7_9RALS</name>
<evidence type="ECO:0000256" key="14">
    <source>
        <dbReference type="RuleBase" id="RU003555"/>
    </source>
</evidence>
<comment type="similarity">
    <text evidence="12 14">Belongs to the RecA family. RadA subfamily.</text>
</comment>
<feature type="region of interest" description="Lon-protease-like" evidence="12">
    <location>
        <begin position="351"/>
        <end position="456"/>
    </location>
</feature>
<reference evidence="16 17" key="1">
    <citation type="submission" date="2023-07" db="EMBL/GenBank/DDBJ databases">
        <authorList>
            <person name="Peeters C."/>
        </authorList>
    </citation>
    <scope>NUCLEOTIDE SEQUENCE [LARGE SCALE GENOMIC DNA]</scope>
    <source>
        <strain evidence="16 17">LMG 18101</strain>
    </source>
</reference>
<evidence type="ECO:0000256" key="5">
    <source>
        <dbReference type="ARBA" id="ARBA00022801"/>
    </source>
</evidence>
<evidence type="ECO:0000256" key="9">
    <source>
        <dbReference type="ARBA" id="ARBA00023125"/>
    </source>
</evidence>
<dbReference type="InterPro" id="IPR020588">
    <property type="entry name" value="RecA_ATP-bd"/>
</dbReference>
<evidence type="ECO:0000256" key="12">
    <source>
        <dbReference type="HAMAP-Rule" id="MF_01498"/>
    </source>
</evidence>
<keyword evidence="6 14" id="KW-0862">Zinc</keyword>
<comment type="function">
    <text evidence="12">Plays a role in repairing double-strand DNA breaks, probably involving stabilizing or processing branched DNA or blocked replication forks.</text>
</comment>
<evidence type="ECO:0000256" key="10">
    <source>
        <dbReference type="ARBA" id="ARBA00023204"/>
    </source>
</evidence>
<dbReference type="SMART" id="SM00382">
    <property type="entry name" value="AAA"/>
    <property type="match status" value="1"/>
</dbReference>
<keyword evidence="3 12" id="KW-0227">DNA damage</keyword>
<comment type="caution">
    <text evidence="16">The sequence shown here is derived from an EMBL/GenBank/DDBJ whole genome shotgun (WGS) entry which is preliminary data.</text>
</comment>
<dbReference type="Pfam" id="PF05362">
    <property type="entry name" value="Lon_C"/>
    <property type="match status" value="1"/>
</dbReference>
<keyword evidence="9 12" id="KW-0238">DNA-binding</keyword>
<dbReference type="Gene3D" id="3.30.230.10">
    <property type="match status" value="1"/>
</dbReference>
<dbReference type="PANTHER" id="PTHR32472">
    <property type="entry name" value="DNA REPAIR PROTEIN RADA"/>
    <property type="match status" value="1"/>
</dbReference>
<dbReference type="SUPFAM" id="SSF52540">
    <property type="entry name" value="P-loop containing nucleoside triphosphate hydrolases"/>
    <property type="match status" value="1"/>
</dbReference>
<evidence type="ECO:0000313" key="16">
    <source>
        <dbReference type="EMBL" id="CAJ0812307.1"/>
    </source>
</evidence>
<dbReference type="PROSITE" id="PS50162">
    <property type="entry name" value="RECA_2"/>
    <property type="match status" value="1"/>
</dbReference>
<dbReference type="InterPro" id="IPR014721">
    <property type="entry name" value="Ribsml_uS5_D2-typ_fold_subgr"/>
</dbReference>
<dbReference type="PRINTS" id="PR01874">
    <property type="entry name" value="DNAREPAIRADA"/>
</dbReference>
<gene>
    <name evidence="12 16" type="primary">radA</name>
    <name evidence="16" type="ORF">LMG18101_01523</name>
</gene>
<dbReference type="Pfam" id="PF13481">
    <property type="entry name" value="AAA_25"/>
    <property type="match status" value="1"/>
</dbReference>
<keyword evidence="4 14" id="KW-0863">Zinc-finger</keyword>
<evidence type="ECO:0000256" key="6">
    <source>
        <dbReference type="ARBA" id="ARBA00022833"/>
    </source>
</evidence>
<evidence type="ECO:0000256" key="7">
    <source>
        <dbReference type="ARBA" id="ARBA00022840"/>
    </source>
</evidence>
<keyword evidence="1 12" id="KW-0479">Metal-binding</keyword>
<evidence type="ECO:0000256" key="4">
    <source>
        <dbReference type="ARBA" id="ARBA00022771"/>
    </source>
</evidence>
<dbReference type="EMBL" id="CATZLL010000004">
    <property type="protein sequence ID" value="CAJ0812307.1"/>
    <property type="molecule type" value="Genomic_DNA"/>
</dbReference>
<keyword evidence="2 12" id="KW-0547">Nucleotide-binding</keyword>
<feature type="short sequence motif" description="RadA KNRFG motif" evidence="12">
    <location>
        <begin position="252"/>
        <end position="256"/>
    </location>
</feature>
<keyword evidence="5 16" id="KW-0378">Hydrolase</keyword>
<evidence type="ECO:0000259" key="15">
    <source>
        <dbReference type="PROSITE" id="PS50162"/>
    </source>
</evidence>
<dbReference type="GO" id="GO:0016787">
    <property type="term" value="F:hydrolase activity"/>
    <property type="evidence" value="ECO:0007669"/>
    <property type="project" value="UniProtKB-KW"/>
</dbReference>
<evidence type="ECO:0000313" key="17">
    <source>
        <dbReference type="Proteomes" id="UP001189757"/>
    </source>
</evidence>
<keyword evidence="7 12" id="KW-0067">ATP-binding</keyword>
<comment type="function">
    <text evidence="14">DNA-dependent ATPase involved in processing of recombination intermediates, plays a role in repairing DNA breaks. Stimulates the branch migration of RecA-mediated strand transfer reactions, allowing the 3' invading strand to extend heteroduplex DNA faster. Binds ssDNA in the presence of ADP but not other nucleotides, has ATPase activity that is stimulated by ssDNA and various branched DNA structures, but inhibited by SSB. Does not have RecA's homology-searching function.</text>
</comment>
<evidence type="ECO:0000256" key="2">
    <source>
        <dbReference type="ARBA" id="ARBA00022741"/>
    </source>
</evidence>
<keyword evidence="8 12" id="KW-0346">Stress response</keyword>
<dbReference type="PANTHER" id="PTHR32472:SF10">
    <property type="entry name" value="DNA REPAIR PROTEIN RADA-LIKE PROTEIN"/>
    <property type="match status" value="1"/>
</dbReference>
<comment type="function">
    <text evidence="11">Can catalyze the hydrolysis of ATP in the presence of single-stranded DNA, the ATP-dependent uptake of single-stranded DNA by duplex DNA, and the ATP-dependent hybridization of homologous single-stranded DNAs. It interacts with LexA causing its activation and leading to its autocatalytic cleavage.</text>
</comment>
<dbReference type="NCBIfam" id="TIGR00416">
    <property type="entry name" value="sms"/>
    <property type="match status" value="1"/>
</dbReference>
<sequence length="456" mass="48624">MAKSKTVYTCTECGGTAPKWAGQCPHCQQWNTLVETVAQPTSGAGARFQSLASSATVRKLSEIDAEDVPRFSSGIDEFDRVLGGGLVGGGVVLIGGDPGIGKSTLLLQALSNLSASRRVLYVSGEESGSQIALRAHRLGIDSQNLALLAEIQLERIQATIETEKPEVVVIDSIQTLYSEALTSAPGSVAQVRECAAQLTRIAKRLDVTTILVGHVTKEGALAGPRVLEHIVDTVLYFEGDTHSSYRLVRAFKNRFGAVNELGVFAMTEKGLRGVANPSALFLSQHEQVVPGSCVLVTQEGTRPLLVEIQALVDTANVPNPRRLAVGLEQNRLAMLLAVLHRHAGIACFDQDVFLNAVGGVKITEPAADLAVLLAIHSSMRNKPLPRGLVVFGEIGLAGEIRPTPRGQERLKEAAKLGFSIAVIPKSNAPKQPIDGLEVIAVERIEQAIDRVRALEA</sequence>
<evidence type="ECO:0000256" key="1">
    <source>
        <dbReference type="ARBA" id="ARBA00022723"/>
    </source>
</evidence>
<dbReference type="InterPro" id="IPR027417">
    <property type="entry name" value="P-loop_NTPase"/>
</dbReference>
<organism evidence="16 17">
    <name type="scientific">Ralstonia flaminis</name>
    <dbReference type="NCBI Taxonomy" id="3058597"/>
    <lineage>
        <taxon>Bacteria</taxon>
        <taxon>Pseudomonadati</taxon>
        <taxon>Pseudomonadota</taxon>
        <taxon>Betaproteobacteria</taxon>
        <taxon>Burkholderiales</taxon>
        <taxon>Burkholderiaceae</taxon>
        <taxon>Ralstonia</taxon>
    </lineage>
</organism>
<feature type="domain" description="RecA family profile 1" evidence="15">
    <location>
        <begin position="67"/>
        <end position="215"/>
    </location>
</feature>
<dbReference type="InterPro" id="IPR003593">
    <property type="entry name" value="AAA+_ATPase"/>
</dbReference>
<accession>A0ABN9JHN7</accession>
<evidence type="ECO:0000256" key="13">
    <source>
        <dbReference type="NCBIfam" id="TIGR00416"/>
    </source>
</evidence>
<dbReference type="Proteomes" id="UP001189757">
    <property type="component" value="Unassembled WGS sequence"/>
</dbReference>
<dbReference type="InterPro" id="IPR041166">
    <property type="entry name" value="Rubredoxin_2"/>
</dbReference>